<reference evidence="3" key="2">
    <citation type="journal article" date="2010" name="Stand. Genomic Sci.">
        <title>Complete genome sequence of Vulcanisaeta distributa type strain (IC-017T).</title>
        <authorList>
            <person name="Mavromatis K."/>
            <person name="Sikorski J."/>
            <person name="Pabst E."/>
            <person name="Teshima H."/>
            <person name="Lapidus A."/>
            <person name="Lucas S."/>
            <person name="Nolan M."/>
            <person name="Glavina Del Rio T."/>
            <person name="Cheng J."/>
            <person name="Bruce D."/>
            <person name="Goodwin L."/>
            <person name="Pitluck S."/>
            <person name="Liolios K."/>
            <person name="Ivanova N."/>
            <person name="Mikhailova N."/>
            <person name="Pati A."/>
            <person name="Chen A."/>
            <person name="Palaniappan K."/>
            <person name="Land M."/>
            <person name="Hauser L."/>
            <person name="Chang Y."/>
            <person name="Jeffries C."/>
            <person name="Rohde M."/>
            <person name="Spring S."/>
            <person name="Goker M."/>
            <person name="Wirth R."/>
            <person name="Woyke T."/>
            <person name="Bristow J."/>
            <person name="Eisen J."/>
            <person name="Markowitz V."/>
            <person name="Hugenholtz P."/>
            <person name="Klenk H."/>
            <person name="Kyrpides N."/>
        </authorList>
    </citation>
    <scope>NUCLEOTIDE SEQUENCE [LARGE SCALE GENOMIC DNA]</scope>
    <source>
        <strain evidence="3">DSM 14429 / JCM 11212 / NBRC 100878 / IC-017</strain>
    </source>
</reference>
<dbReference type="EMBL" id="CP002100">
    <property type="protein sequence ID" value="ADN50019.1"/>
    <property type="molecule type" value="Genomic_DNA"/>
</dbReference>
<dbReference type="Proteomes" id="UP000006681">
    <property type="component" value="Chromosome"/>
</dbReference>
<dbReference type="HOGENOM" id="CLU_382492_0_0_2"/>
<reference evidence="2 3" key="1">
    <citation type="journal article" date="2010" name="Stand. Genomic Sci.">
        <title>Complete genome sequence of Vulcanisaeta distributa type strain (IC-017).</title>
        <authorList>
            <person name="Mavromatis K."/>
            <person name="Sikorski J."/>
            <person name="Pabst E."/>
            <person name="Teshima H."/>
            <person name="Lapidus A."/>
            <person name="Lucas S."/>
            <person name="Nolan M."/>
            <person name="Glavina Del Rio T."/>
            <person name="Cheng J.F."/>
            <person name="Bruce D."/>
            <person name="Goodwin L."/>
            <person name="Pitluck S."/>
            <person name="Liolios K."/>
            <person name="Ivanova N."/>
            <person name="Mikhailova N."/>
            <person name="Pati A."/>
            <person name="Chen A."/>
            <person name="Palaniappan K."/>
            <person name="Land M."/>
            <person name="Hauser L."/>
            <person name="Chang Y.J."/>
            <person name="Jeffries C.D."/>
            <person name="Rohde M."/>
            <person name="Spring S."/>
            <person name="Goker M."/>
            <person name="Wirth R."/>
            <person name="Woyke T."/>
            <person name="Bristow J."/>
            <person name="Eisen J.A."/>
            <person name="Markowitz V."/>
            <person name="Hugenholtz P."/>
            <person name="Klenk H.P."/>
            <person name="Kyrpides N.C."/>
        </authorList>
    </citation>
    <scope>NUCLEOTIDE SEQUENCE [LARGE SCALE GENOMIC DNA]</scope>
    <source>
        <strain evidence="3">DSM 14429 / JCM 11212 / NBRC 100878 / IC-017</strain>
    </source>
</reference>
<feature type="transmembrane region" description="Helical" evidence="1">
    <location>
        <begin position="697"/>
        <end position="720"/>
    </location>
</feature>
<organism evidence="2 3">
    <name type="scientific">Vulcanisaeta distributa (strain DSM 14429 / JCM 11212 / NBRC 100878 / IC-017)</name>
    <dbReference type="NCBI Taxonomy" id="572478"/>
    <lineage>
        <taxon>Archaea</taxon>
        <taxon>Thermoproteota</taxon>
        <taxon>Thermoprotei</taxon>
        <taxon>Thermoproteales</taxon>
        <taxon>Thermoproteaceae</taxon>
        <taxon>Vulcanisaeta</taxon>
    </lineage>
</organism>
<dbReference type="GeneID" id="9751544"/>
<keyword evidence="1" id="KW-0812">Transmembrane</keyword>
<proteinExistence type="predicted"/>
<evidence type="ECO:0000313" key="2">
    <source>
        <dbReference type="EMBL" id="ADN50019.1"/>
    </source>
</evidence>
<keyword evidence="1" id="KW-1133">Transmembrane helix</keyword>
<dbReference type="KEGG" id="vdi:Vdis_0623"/>
<evidence type="ECO:0000313" key="3">
    <source>
        <dbReference type="Proteomes" id="UP000006681"/>
    </source>
</evidence>
<dbReference type="Pfam" id="PF05317">
    <property type="entry name" value="Thermopsin"/>
    <property type="match status" value="1"/>
</dbReference>
<dbReference type="InterPro" id="IPR007981">
    <property type="entry name" value="Peptidase_A5"/>
</dbReference>
<dbReference type="STRING" id="572478.Vdis_0623"/>
<sequence>MLNPLVLLAIMVTLPNGTVYHSINPLISNYGIYIYPINYAVIYRHVIGSGTYIMTITPGTYYSVSVYGPGPMGLYLTSNMNVLLLVLSSQGFSELKSGALVKPLFAYYGQELNATIELPSGEYYIVVINNGSSTAQAMLVTTHNYSTPIINAPIGIVDYGLMPSQVGYIPYSYMTNEFLGEARVLSIGVQPLTNCPPLPPGSFSLQLNAVLEMVVNNKTQYYWVQNVLIIDPTYGLMAPLVNVWNMSSAELFMDPLFIVGRGSVMNNEVYAYMGNWTPYEMPLSVNLTIITNKTVNGFPQVLIGYSMGGINTLVDNVTFLMTPSWGPHLVVNGSEYSPLGYLIDAEFVIGGPGCGAMVRVNELNATLSLYYRGPSGDLIPMPSAWSMGSDTGETVVNARVYAIEPGTVYVTTGGEYLGPLINADYLAFLILNDYLLNNQSITSIALPLPINSGVVVTTPRDVYLGNNTLLRLVGLLINNEYVNSTELKLVMNQSYVVNYLWTRYYRLNIVDVSNQLTNLSGWYNEDSIANITVPKTMIYLSNGTRLVFIGFTTNATHYVITNNTLILLMDRPVTITLNWVREYNTSLTLYTINGAYVGTVYLGWVRYGEEVTNVSINGITYELRTPLIINGVSGTAILNAEYRDFIVRDLLGLPEPFTQVIIKCGGQEFSSTTSAYGMTQELLVPINVGCIVEAPVIGYYSIALVIALLLIAILIITRLIRQH</sequence>
<accession>E1QV92</accession>
<dbReference type="AlphaFoldDB" id="E1QV92"/>
<keyword evidence="1" id="KW-0472">Membrane</keyword>
<dbReference type="eggNOG" id="arCOG03672">
    <property type="taxonomic scope" value="Archaea"/>
</dbReference>
<evidence type="ECO:0000256" key="1">
    <source>
        <dbReference type="SAM" id="Phobius"/>
    </source>
</evidence>
<keyword evidence="3" id="KW-1185">Reference proteome</keyword>
<dbReference type="RefSeq" id="WP_013335744.1">
    <property type="nucleotide sequence ID" value="NC_014537.1"/>
</dbReference>
<gene>
    <name evidence="2" type="ordered locus">Vdis_0623</name>
</gene>
<protein>
    <submittedName>
        <fullName evidence="2">Peptidase A5, thermopsin</fullName>
    </submittedName>
</protein>
<name>E1QV92_VULDI</name>